<proteinExistence type="predicted"/>
<name>A0A9N9FW60_9GLOM</name>
<protein>
    <submittedName>
        <fullName evidence="1">9970_t:CDS:1</fullName>
    </submittedName>
</protein>
<organism evidence="1 2">
    <name type="scientific">Funneliformis caledonium</name>
    <dbReference type="NCBI Taxonomy" id="1117310"/>
    <lineage>
        <taxon>Eukaryota</taxon>
        <taxon>Fungi</taxon>
        <taxon>Fungi incertae sedis</taxon>
        <taxon>Mucoromycota</taxon>
        <taxon>Glomeromycotina</taxon>
        <taxon>Glomeromycetes</taxon>
        <taxon>Glomerales</taxon>
        <taxon>Glomeraceae</taxon>
        <taxon>Funneliformis</taxon>
    </lineage>
</organism>
<dbReference type="Proteomes" id="UP000789570">
    <property type="component" value="Unassembled WGS sequence"/>
</dbReference>
<gene>
    <name evidence="1" type="ORF">FCALED_LOCUS6575</name>
</gene>
<keyword evidence="2" id="KW-1185">Reference proteome</keyword>
<reference evidence="1" key="1">
    <citation type="submission" date="2021-06" db="EMBL/GenBank/DDBJ databases">
        <authorList>
            <person name="Kallberg Y."/>
            <person name="Tangrot J."/>
            <person name="Rosling A."/>
        </authorList>
    </citation>
    <scope>NUCLEOTIDE SEQUENCE</scope>
    <source>
        <strain evidence="1">UK204</strain>
    </source>
</reference>
<evidence type="ECO:0000313" key="2">
    <source>
        <dbReference type="Proteomes" id="UP000789570"/>
    </source>
</evidence>
<sequence>MSSNTEDQVIKKILKKTCSTVQNSTWLYCGNNLGWAAKKRTVCCKIEYINAIPHFRIKYGSNFQHVISLTQSTSNATLKYEQILNPETKAIISESLLFGLQLDSVRKVRKLRKRENLIKLALNCTPLMLEKYAKKIATKVQSNFKKDVKKIYYKSDQIVLKNIEFSVNENDYFQVNFGSEDEANKAHQL</sequence>
<dbReference type="AlphaFoldDB" id="A0A9N9FW60"/>
<comment type="caution">
    <text evidence="1">The sequence shown here is derived from an EMBL/GenBank/DDBJ whole genome shotgun (WGS) entry which is preliminary data.</text>
</comment>
<evidence type="ECO:0000313" key="1">
    <source>
        <dbReference type="EMBL" id="CAG8560503.1"/>
    </source>
</evidence>
<dbReference type="EMBL" id="CAJVPQ010001598">
    <property type="protein sequence ID" value="CAG8560503.1"/>
    <property type="molecule type" value="Genomic_DNA"/>
</dbReference>
<accession>A0A9N9FW60</accession>
<dbReference type="OrthoDB" id="2426790at2759"/>